<proteinExistence type="predicted"/>
<organism evidence="1">
    <name type="scientific">marine sediment metagenome</name>
    <dbReference type="NCBI Taxonomy" id="412755"/>
    <lineage>
        <taxon>unclassified sequences</taxon>
        <taxon>metagenomes</taxon>
        <taxon>ecological metagenomes</taxon>
    </lineage>
</organism>
<protein>
    <submittedName>
        <fullName evidence="1">Uncharacterized protein</fullName>
    </submittedName>
</protein>
<evidence type="ECO:0000313" key="1">
    <source>
        <dbReference type="EMBL" id="GAH15777.1"/>
    </source>
</evidence>
<comment type="caution">
    <text evidence="1">The sequence shown here is derived from an EMBL/GenBank/DDBJ whole genome shotgun (WGS) entry which is preliminary data.</text>
</comment>
<reference evidence="1" key="1">
    <citation type="journal article" date="2014" name="Front. Microbiol.">
        <title>High frequency of phylogenetically diverse reductive dehalogenase-homologous genes in deep subseafloor sedimentary metagenomes.</title>
        <authorList>
            <person name="Kawai M."/>
            <person name="Futagami T."/>
            <person name="Toyoda A."/>
            <person name="Takaki Y."/>
            <person name="Nishi S."/>
            <person name="Hori S."/>
            <person name="Arai W."/>
            <person name="Tsubouchi T."/>
            <person name="Morono Y."/>
            <person name="Uchiyama I."/>
            <person name="Ito T."/>
            <person name="Fujiyama A."/>
            <person name="Inagaki F."/>
            <person name="Takami H."/>
        </authorList>
    </citation>
    <scope>NUCLEOTIDE SEQUENCE</scope>
    <source>
        <strain evidence="1">Expedition CK06-06</strain>
    </source>
</reference>
<dbReference type="Gene3D" id="1.25.40.10">
    <property type="entry name" value="Tetratricopeptide repeat domain"/>
    <property type="match status" value="1"/>
</dbReference>
<sequence length="130" mass="15596">MQKLAQIEGFVGYYDDALKHYNKALKSRKGTFNETMDVFLDMARVHERKGEHKQELRTYRRAIRFLKKVKPSMLTLLLETYIKLKMCWTYHLLGNYKRVSRFDFNSLKFPKEEPKSKNTIHLQGKIYNAM</sequence>
<dbReference type="SUPFAM" id="SSF48452">
    <property type="entry name" value="TPR-like"/>
    <property type="match status" value="1"/>
</dbReference>
<accession>X1D6C8</accession>
<dbReference type="AlphaFoldDB" id="X1D6C8"/>
<dbReference type="InterPro" id="IPR011990">
    <property type="entry name" value="TPR-like_helical_dom_sf"/>
</dbReference>
<feature type="non-terminal residue" evidence="1">
    <location>
        <position position="130"/>
    </location>
</feature>
<gene>
    <name evidence="1" type="ORF">S01H4_56716</name>
</gene>
<name>X1D6C8_9ZZZZ</name>
<dbReference type="EMBL" id="BART01032894">
    <property type="protein sequence ID" value="GAH15777.1"/>
    <property type="molecule type" value="Genomic_DNA"/>
</dbReference>